<dbReference type="InterPro" id="IPR051675">
    <property type="entry name" value="Endo/Exo/Phosphatase_dom_1"/>
</dbReference>
<reference evidence="4 5" key="1">
    <citation type="submission" date="2015-12" db="EMBL/GenBank/DDBJ databases">
        <title>Complete genome sequence of a multi-drug resistant strain Acidovorax sp. 12322-1.</title>
        <authorList>
            <person name="Ming D."/>
            <person name="Wang M."/>
            <person name="Hu S."/>
            <person name="Zhou Y."/>
            <person name="Jiang T."/>
        </authorList>
    </citation>
    <scope>NUCLEOTIDE SEQUENCE [LARGE SCALE GENOMIC DNA]</scope>
    <source>
        <strain evidence="4 5">12322-1</strain>
    </source>
</reference>
<evidence type="ECO:0000256" key="1">
    <source>
        <dbReference type="SAM" id="MobiDB-lite"/>
    </source>
</evidence>
<dbReference type="EMBL" id="CP020121">
    <property type="protein sequence ID" value="AQZ98847.1"/>
    <property type="molecule type" value="Genomic_DNA"/>
</dbReference>
<feature type="region of interest" description="Disordered" evidence="1">
    <location>
        <begin position="89"/>
        <end position="118"/>
    </location>
</feature>
<dbReference type="Pfam" id="PF12836">
    <property type="entry name" value="HHH_3"/>
    <property type="match status" value="1"/>
</dbReference>
<keyword evidence="5" id="KW-1185">Reference proteome</keyword>
<evidence type="ECO:0000313" key="3">
    <source>
        <dbReference type="EMBL" id="AQZ98847.1"/>
    </source>
</evidence>
<dbReference type="InterPro" id="IPR010994">
    <property type="entry name" value="RuvA_2-like"/>
</dbReference>
<accession>A0A0W7Z1Y2</accession>
<gene>
    <name evidence="4" type="ORF">AS359_10515</name>
    <name evidence="3" type="ORF">B5M06_11885</name>
</gene>
<dbReference type="STRING" id="225992.B5M06_11885"/>
<dbReference type="Gene3D" id="1.10.150.320">
    <property type="entry name" value="Photosystem II 12 kDa extrinsic protein"/>
    <property type="match status" value="1"/>
</dbReference>
<dbReference type="PANTHER" id="PTHR21180">
    <property type="entry name" value="ENDONUCLEASE/EXONUCLEASE/PHOSPHATASE FAMILY DOMAIN-CONTAINING PROTEIN 1"/>
    <property type="match status" value="1"/>
</dbReference>
<organism evidence="4 5">
    <name type="scientific">Comamonas kerstersii</name>
    <dbReference type="NCBI Taxonomy" id="225992"/>
    <lineage>
        <taxon>Bacteria</taxon>
        <taxon>Pseudomonadati</taxon>
        <taxon>Pseudomonadota</taxon>
        <taxon>Betaproteobacteria</taxon>
        <taxon>Burkholderiales</taxon>
        <taxon>Comamonadaceae</taxon>
        <taxon>Comamonas</taxon>
    </lineage>
</organism>
<feature type="chain" id="PRO_5036003240" description="Helix-hairpin-helix domain-containing protein" evidence="2">
    <location>
        <begin position="20"/>
        <end position="118"/>
    </location>
</feature>
<dbReference type="RefSeq" id="WP_054067618.1">
    <property type="nucleotide sequence ID" value="NZ_CATYED010000001.1"/>
</dbReference>
<sequence length="118" mass="12399">MLKKLLVLFTALYATLAMAAVDANKASADELTSVKGIGPATASHIVEARQQGQFRNWDDFIARVKGVAHTSAAKLSEAGLTINGQTYGATQKATQQSNKPAEKSAKPAQSAGKKPEKS</sequence>
<reference evidence="3 6" key="2">
    <citation type="submission" date="2017-03" db="EMBL/GenBank/DDBJ databases">
        <title>Rapid Whole Genome Sequencing of Comamonas kerstersii Causing Continuous ambulatory Peritoneal Dialysis-Associated Peritonitis.</title>
        <authorList>
            <person name="Zheng B."/>
        </authorList>
    </citation>
    <scope>NUCLEOTIDE SEQUENCE [LARGE SCALE GENOMIC DNA]</scope>
    <source>
        <strain evidence="3 6">8943</strain>
    </source>
</reference>
<evidence type="ECO:0000313" key="5">
    <source>
        <dbReference type="Proteomes" id="UP000053300"/>
    </source>
</evidence>
<dbReference type="SUPFAM" id="SSF47781">
    <property type="entry name" value="RuvA domain 2-like"/>
    <property type="match status" value="1"/>
</dbReference>
<dbReference type="EMBL" id="LPXH01000025">
    <property type="protein sequence ID" value="KUF41204.1"/>
    <property type="molecule type" value="Genomic_DNA"/>
</dbReference>
<dbReference type="PANTHER" id="PTHR21180:SF32">
    <property type="entry name" value="ENDONUCLEASE_EXONUCLEASE_PHOSPHATASE FAMILY DOMAIN-CONTAINING PROTEIN 1"/>
    <property type="match status" value="1"/>
</dbReference>
<accession>A0A1V3TIA4</accession>
<proteinExistence type="predicted"/>
<dbReference type="AlphaFoldDB" id="A0A0W7Z1Y2"/>
<dbReference type="KEGG" id="cke:B5M06_11885"/>
<dbReference type="Proteomes" id="UP000053300">
    <property type="component" value="Unassembled WGS sequence"/>
</dbReference>
<protein>
    <recommendedName>
        <fullName evidence="7">Helix-hairpin-helix domain-containing protein</fullName>
    </recommendedName>
</protein>
<dbReference type="Proteomes" id="UP000242792">
    <property type="component" value="Chromosome"/>
</dbReference>
<dbReference type="GeneID" id="83040023"/>
<keyword evidence="2" id="KW-0732">Signal</keyword>
<name>A0A0W7Z1Y2_9BURK</name>
<evidence type="ECO:0008006" key="7">
    <source>
        <dbReference type="Google" id="ProtNLM"/>
    </source>
</evidence>
<evidence type="ECO:0000313" key="4">
    <source>
        <dbReference type="EMBL" id="KUF41204.1"/>
    </source>
</evidence>
<accession>A0A1V0BFX6</accession>
<feature type="signal peptide" evidence="2">
    <location>
        <begin position="1"/>
        <end position="19"/>
    </location>
</feature>
<feature type="compositionally biased region" description="Polar residues" evidence="1">
    <location>
        <begin position="89"/>
        <end position="99"/>
    </location>
</feature>
<evidence type="ECO:0000256" key="2">
    <source>
        <dbReference type="SAM" id="SignalP"/>
    </source>
</evidence>
<evidence type="ECO:0000313" key="6">
    <source>
        <dbReference type="Proteomes" id="UP000242792"/>
    </source>
</evidence>
<dbReference type="OrthoDB" id="8687931at2"/>